<dbReference type="AlphaFoldDB" id="A0A6J0U7J1"/>
<proteinExistence type="inferred from homology"/>
<dbReference type="OrthoDB" id="9995306at2759"/>
<dbReference type="InterPro" id="IPR027417">
    <property type="entry name" value="P-loop_NTPase"/>
</dbReference>
<reference evidence="6" key="1">
    <citation type="submission" date="2025-08" db="UniProtKB">
        <authorList>
            <consortium name="RefSeq"/>
        </authorList>
    </citation>
    <scope>IDENTIFICATION</scope>
</reference>
<name>A0A6J0U7J1_9SAUR</name>
<dbReference type="PANTHER" id="PTHR16184">
    <property type="entry name" value="ELONGATOR COMPLEX PROTEIN 6"/>
    <property type="match status" value="1"/>
</dbReference>
<comment type="similarity">
    <text evidence="2">Belongs to the ELP6 family.</text>
</comment>
<dbReference type="KEGG" id="pvt:110082611"/>
<dbReference type="Proteomes" id="UP001652642">
    <property type="component" value="Chromosome 6"/>
</dbReference>
<accession>A0A6J0U7J1</accession>
<dbReference type="GO" id="GO:0005737">
    <property type="term" value="C:cytoplasm"/>
    <property type="evidence" value="ECO:0007669"/>
    <property type="project" value="UniProtKB-SubCell"/>
</dbReference>
<organism evidence="5 6">
    <name type="scientific">Pogona vitticeps</name>
    <name type="common">central bearded dragon</name>
    <dbReference type="NCBI Taxonomy" id="103695"/>
    <lineage>
        <taxon>Eukaryota</taxon>
        <taxon>Metazoa</taxon>
        <taxon>Chordata</taxon>
        <taxon>Craniata</taxon>
        <taxon>Vertebrata</taxon>
        <taxon>Euteleostomi</taxon>
        <taxon>Lepidosauria</taxon>
        <taxon>Squamata</taxon>
        <taxon>Bifurcata</taxon>
        <taxon>Unidentata</taxon>
        <taxon>Episquamata</taxon>
        <taxon>Toxicofera</taxon>
        <taxon>Iguania</taxon>
        <taxon>Acrodonta</taxon>
        <taxon>Agamidae</taxon>
        <taxon>Amphibolurinae</taxon>
        <taxon>Pogona</taxon>
    </lineage>
</organism>
<protein>
    <recommendedName>
        <fullName evidence="3">Elongator complex protein 6</fullName>
    </recommendedName>
    <alternativeName>
        <fullName evidence="4">Protein TMEM103</fullName>
    </alternativeName>
</protein>
<evidence type="ECO:0000256" key="2">
    <source>
        <dbReference type="ARBA" id="ARBA00008837"/>
    </source>
</evidence>
<evidence type="ECO:0000313" key="6">
    <source>
        <dbReference type="RefSeq" id="XP_020655923.2"/>
    </source>
</evidence>
<dbReference type="UniPathway" id="UPA00988"/>
<dbReference type="GO" id="GO:0033588">
    <property type="term" value="C:elongator holoenzyme complex"/>
    <property type="evidence" value="ECO:0007669"/>
    <property type="project" value="InterPro"/>
</dbReference>
<dbReference type="CDD" id="cd19495">
    <property type="entry name" value="Elp6"/>
    <property type="match status" value="1"/>
</dbReference>
<keyword evidence="5" id="KW-1185">Reference proteome</keyword>
<dbReference type="InParanoid" id="A0A6J0U7J1"/>
<gene>
    <name evidence="6" type="primary">ELP6</name>
</gene>
<evidence type="ECO:0000256" key="3">
    <source>
        <dbReference type="ARBA" id="ARBA00020263"/>
    </source>
</evidence>
<dbReference type="GeneID" id="110082611"/>
<dbReference type="InterPro" id="IPR018627">
    <property type="entry name" value="ELP6"/>
</dbReference>
<dbReference type="PANTHER" id="PTHR16184:SF6">
    <property type="entry name" value="ELONGATOR COMPLEX PROTEIN 6"/>
    <property type="match status" value="1"/>
</dbReference>
<evidence type="ECO:0000256" key="1">
    <source>
        <dbReference type="ARBA" id="ARBA00005043"/>
    </source>
</evidence>
<dbReference type="RefSeq" id="XP_020655923.2">
    <property type="nucleotide sequence ID" value="XM_020800264.2"/>
</dbReference>
<dbReference type="CTD" id="54859"/>
<comment type="pathway">
    <text evidence="1">tRNA modification; 5-methoxycarbonylmethyl-2-thiouridine-tRNA biosynthesis.</text>
</comment>
<dbReference type="Gene3D" id="3.40.50.300">
    <property type="entry name" value="P-loop containing nucleotide triphosphate hydrolases"/>
    <property type="match status" value="1"/>
</dbReference>
<dbReference type="Pfam" id="PF09807">
    <property type="entry name" value="ELP6"/>
    <property type="match status" value="1"/>
</dbReference>
<sequence length="301" mass="33603">MRASPARPLAAIPRRRFLPSGAFSSLGGHRSGETMFAELSELLGVSVEQPERGKLTLLCAANTDASFLIHHFLSFYLKAGCKVCFIAVVQSFSHYSIVAQKLGVSLTAAKERGQLVFLEGLKSSNEVLFAEQQEPAYANPFQFISRDGSDLKVLYEFVRKSLSPTSVGETWRCPVLIVDNLGVLLSLGVKLVDILDFIHYCRVTVNSQLKGNVVVMAHSREDSEDEENERLVMSLRHQSHRLLWAEGLATGYCKDVHGQLTILQQSPWEAEAERDHPRIYQYKIQDRNVSFFARGMSAAVL</sequence>
<dbReference type="GO" id="GO:0005634">
    <property type="term" value="C:nucleus"/>
    <property type="evidence" value="ECO:0007669"/>
    <property type="project" value="UniProtKB-SubCell"/>
</dbReference>
<dbReference type="GO" id="GO:0002098">
    <property type="term" value="P:tRNA wobble uridine modification"/>
    <property type="evidence" value="ECO:0007669"/>
    <property type="project" value="InterPro"/>
</dbReference>
<evidence type="ECO:0000256" key="4">
    <source>
        <dbReference type="ARBA" id="ARBA00045027"/>
    </source>
</evidence>
<evidence type="ECO:0000313" key="5">
    <source>
        <dbReference type="Proteomes" id="UP001652642"/>
    </source>
</evidence>